<reference evidence="1 2" key="1">
    <citation type="submission" date="2023-07" db="EMBL/GenBank/DDBJ databases">
        <title>Sorghum-associated microbial communities from plants grown in Nebraska, USA.</title>
        <authorList>
            <person name="Schachtman D."/>
        </authorList>
    </citation>
    <scope>NUCLEOTIDE SEQUENCE [LARGE SCALE GENOMIC DNA]</scope>
    <source>
        <strain evidence="1 2">CC482</strain>
    </source>
</reference>
<protein>
    <recommendedName>
        <fullName evidence="3">DUF1064 domain-containing protein</fullName>
    </recommendedName>
</protein>
<keyword evidence="2" id="KW-1185">Reference proteome</keyword>
<evidence type="ECO:0000313" key="1">
    <source>
        <dbReference type="EMBL" id="MDQ0114311.1"/>
    </source>
</evidence>
<dbReference type="EMBL" id="JAUSSU010000007">
    <property type="protein sequence ID" value="MDQ0114311.1"/>
    <property type="molecule type" value="Genomic_DNA"/>
</dbReference>
<dbReference type="Proteomes" id="UP001229346">
    <property type="component" value="Unassembled WGS sequence"/>
</dbReference>
<proteinExistence type="predicted"/>
<evidence type="ECO:0000313" key="2">
    <source>
        <dbReference type="Proteomes" id="UP001229346"/>
    </source>
</evidence>
<dbReference type="Pfam" id="PF06356">
    <property type="entry name" value="DUF1064"/>
    <property type="match status" value="1"/>
</dbReference>
<comment type="caution">
    <text evidence="1">The sequence shown here is derived from an EMBL/GenBank/DDBJ whole genome shotgun (WGS) entry which is preliminary data.</text>
</comment>
<sequence>MRFGKKKVTEGEESRTKYNAKKALLNLETESVVEISNQQVKNLRERGLDPDRLIIFDSKLEAKYYLEELLPLVREQSVIVELQPKFTLVPKFEKDGMKHQAVTYSPDFKVTYFTGKVLLIDVKGTEDQKFPIKRKLFDYNFPQFPPLVVMKYVKKFGGWITFEEYTLKKREENKQKKAAAN</sequence>
<organism evidence="1 2">
    <name type="scientific">Paenibacillus harenae</name>
    <dbReference type="NCBI Taxonomy" id="306543"/>
    <lineage>
        <taxon>Bacteria</taxon>
        <taxon>Bacillati</taxon>
        <taxon>Bacillota</taxon>
        <taxon>Bacilli</taxon>
        <taxon>Bacillales</taxon>
        <taxon>Paenibacillaceae</taxon>
        <taxon>Paenibacillus</taxon>
    </lineage>
</organism>
<name>A0ABT9U5G8_PAEHA</name>
<gene>
    <name evidence="1" type="ORF">J2T15_003766</name>
</gene>
<dbReference type="InterPro" id="IPR009414">
    <property type="entry name" value="DUF1064"/>
</dbReference>
<dbReference type="RefSeq" id="WP_307205631.1">
    <property type="nucleotide sequence ID" value="NZ_JAUSSU010000007.1"/>
</dbReference>
<accession>A0ABT9U5G8</accession>
<evidence type="ECO:0008006" key="3">
    <source>
        <dbReference type="Google" id="ProtNLM"/>
    </source>
</evidence>